<feature type="transmembrane region" description="Helical" evidence="2">
    <location>
        <begin position="412"/>
        <end position="436"/>
    </location>
</feature>
<dbReference type="Gene3D" id="3.30.70.1320">
    <property type="entry name" value="Multidrug efflux transporter AcrB pore domain like"/>
    <property type="match status" value="1"/>
</dbReference>
<feature type="transmembrane region" description="Helical" evidence="2">
    <location>
        <begin position="1063"/>
        <end position="1085"/>
    </location>
</feature>
<evidence type="ECO:0000313" key="3">
    <source>
        <dbReference type="EMBL" id="ABD82352.1"/>
    </source>
</evidence>
<name>Q21G27_SACD2</name>
<dbReference type="EMBL" id="CP000282">
    <property type="protein sequence ID" value="ABD82352.1"/>
    <property type="molecule type" value="Genomic_DNA"/>
</dbReference>
<dbReference type="SUPFAM" id="SSF82714">
    <property type="entry name" value="Multidrug efflux transporter AcrB TolC docking domain, DN and DC subdomains"/>
    <property type="match status" value="2"/>
</dbReference>
<dbReference type="AlphaFoldDB" id="Q21G27"/>
<feature type="transmembrane region" description="Helical" evidence="2">
    <location>
        <begin position="358"/>
        <end position="378"/>
    </location>
</feature>
<dbReference type="PRINTS" id="PR00702">
    <property type="entry name" value="ACRIFLAVINRP"/>
</dbReference>
<dbReference type="SUPFAM" id="SSF82866">
    <property type="entry name" value="Multidrug efflux transporter AcrB transmembrane domain"/>
    <property type="match status" value="2"/>
</dbReference>
<feature type="transmembrane region" description="Helical" evidence="2">
    <location>
        <begin position="564"/>
        <end position="583"/>
    </location>
</feature>
<evidence type="ECO:0000313" key="4">
    <source>
        <dbReference type="Proteomes" id="UP000001947"/>
    </source>
</evidence>
<sequence length="1093" mass="120579">MSSPTNTQPPNEPQQEPDGSALHSSYDTSTGIIAWFARNSVAANLLMACIIIAGVMAALQIRKQMFPAMEINWINVNIPYRGAAPQEVEEAITVKLEEALAQVQGLERVITYSNRGNASANIQVLESYDIREVLDDVKSSIDSISSFPAGMERPIVNQAKYRQEVMYISLSGDLDRKYLKQLGQSIQDELQNLPGVNITDYYSGAGYEIAIEVDPIRLREYDLTFNDISQAISKFSTNSSAGQIRADEGTISVRVENQAYVGYEYENIPIKTLPNGTQLLVGDIATVRDGFEEGISFNKLDGQNAVIFFVGASADQSITVISETVNDYLQKRQATLPEGVRLEPWVDLTYYLNGRLNMMLSNMWFGGILVLLILATFLRLRLAFWVMMGLPVSFLGALALLPISYIDVTINVVSLFAFIMVLGVVVDDAIVIGESVASEVEEKGQTLDNVIRGAQRVAVPATFGVLTTIAAFWPMVMESGPQSEFSNAIGTVVVLCLLFSLVESKLILPSHLAHMKPENPETRGFLKGPRNAHMRFRQAVDRKLNNFIQNIYQPFIYKAIHYRYVVWAAFTALIFITASFFIAGKIGFVGFPKVPHDFLDINIEMAENTPEQVTLNTIESLNDIVEKANAMVEEEYGATMVDRIMLEIHSRTSAKITAKLVDPEIRPASPLVLSAKVREIMPKFPGLKRITIRDTIGGGGGGGANNGDISFRIKSKDEAQLKAVAAAIKDELATYEGVFEINDSEQDPVTEARFSLKPHATSLGLTIADVAGQASAALYGLEAQRIVRDRDEIRVMVRYPEHYRDAISHVGNVLIQTPAGTRVPLNEIANIDFVDSVNQIYREDGNRAITVYASVDAEKTSTFKVADALKADLFEKLKGQYSRVEIEEAGDLKDNRETMQNNIINIFKILIPIYILLALPLRSYLQPLMIMSVIPFGVVGAIYGHLLLGLDLSAMSLFGIFAVVGVVVNDSLVMVDYVNSAKKAGYDLVTSVCMAGVKRFRAIILTSLTTFFGLIPIIFEPSLQAQIVIPMAVSLAFGVLFATVVTLILIPCLYVMARDVKQVIVVVFNAFAEVFWILHNFIFAVQTPPKNKP</sequence>
<dbReference type="Gene3D" id="1.20.1640.10">
    <property type="entry name" value="Multidrug efflux transporter AcrB transmembrane domain"/>
    <property type="match status" value="2"/>
</dbReference>
<feature type="transmembrane region" description="Helical" evidence="2">
    <location>
        <begin position="457"/>
        <end position="476"/>
    </location>
</feature>
<dbReference type="InterPro" id="IPR027463">
    <property type="entry name" value="AcrB_DN_DC_subdom"/>
</dbReference>
<dbReference type="Gene3D" id="3.30.70.1440">
    <property type="entry name" value="Multidrug efflux transporter AcrB pore domain"/>
    <property type="match status" value="1"/>
</dbReference>
<dbReference type="RefSeq" id="WP_011469568.1">
    <property type="nucleotide sequence ID" value="NC_007912.1"/>
</dbReference>
<dbReference type="STRING" id="203122.Sde_3095"/>
<evidence type="ECO:0000256" key="2">
    <source>
        <dbReference type="SAM" id="Phobius"/>
    </source>
</evidence>
<proteinExistence type="predicted"/>
<dbReference type="KEGG" id="sde:Sde_3095"/>
<keyword evidence="4" id="KW-1185">Reference proteome</keyword>
<feature type="transmembrane region" description="Helical" evidence="2">
    <location>
        <begin position="928"/>
        <end position="948"/>
    </location>
</feature>
<dbReference type="GeneID" id="98614728"/>
<dbReference type="eggNOG" id="COG0841">
    <property type="taxonomic scope" value="Bacteria"/>
</dbReference>
<dbReference type="PANTHER" id="PTHR32063">
    <property type="match status" value="1"/>
</dbReference>
<feature type="transmembrane region" description="Helical" evidence="2">
    <location>
        <begin position="903"/>
        <end position="921"/>
    </location>
</feature>
<feature type="compositionally biased region" description="Low complexity" evidence="1">
    <location>
        <begin position="1"/>
        <end position="17"/>
    </location>
</feature>
<protein>
    <submittedName>
        <fullName evidence="3">Acriflavin resistance protein</fullName>
    </submittedName>
</protein>
<dbReference type="SUPFAM" id="SSF82693">
    <property type="entry name" value="Multidrug efflux transporter AcrB pore domain, PN1, PN2, PC1 and PC2 subdomains"/>
    <property type="match status" value="2"/>
</dbReference>
<keyword evidence="2" id="KW-0812">Transmembrane</keyword>
<feature type="region of interest" description="Disordered" evidence="1">
    <location>
        <begin position="1"/>
        <end position="23"/>
    </location>
</feature>
<feature type="transmembrane region" description="Helical" evidence="2">
    <location>
        <begin position="488"/>
        <end position="508"/>
    </location>
</feature>
<gene>
    <name evidence="3" type="ordered locus">Sde_3095</name>
</gene>
<feature type="transmembrane region" description="Helical" evidence="2">
    <location>
        <begin position="41"/>
        <end position="61"/>
    </location>
</feature>
<dbReference type="Gene3D" id="3.30.70.1430">
    <property type="entry name" value="Multidrug efflux transporter AcrB pore domain"/>
    <property type="match status" value="2"/>
</dbReference>
<dbReference type="HOGENOM" id="CLU_002755_1_2_6"/>
<dbReference type="Gene3D" id="3.30.2090.10">
    <property type="entry name" value="Multidrug efflux transporter AcrB TolC docking domain, DN and DC subdomains"/>
    <property type="match status" value="2"/>
</dbReference>
<feature type="transmembrane region" description="Helical" evidence="2">
    <location>
        <begin position="1031"/>
        <end position="1056"/>
    </location>
</feature>
<feature type="transmembrane region" description="Helical" evidence="2">
    <location>
        <begin position="1000"/>
        <end position="1019"/>
    </location>
</feature>
<feature type="transmembrane region" description="Helical" evidence="2">
    <location>
        <begin position="385"/>
        <end position="406"/>
    </location>
</feature>
<reference evidence="3 4" key="1">
    <citation type="journal article" date="2008" name="PLoS Genet.">
        <title>Complete genome sequence of the complex carbohydrate-degrading marine bacterium, Saccharophagus degradans strain 2-40 T.</title>
        <authorList>
            <person name="Weiner R.M."/>
            <person name="Taylor L.E.II."/>
            <person name="Henrissat B."/>
            <person name="Hauser L."/>
            <person name="Land M."/>
            <person name="Coutinho P.M."/>
            <person name="Rancurel C."/>
            <person name="Saunders E.H."/>
            <person name="Longmire A.G."/>
            <person name="Zhang H."/>
            <person name="Bayer E.A."/>
            <person name="Gilbert H.J."/>
            <person name="Larimer F."/>
            <person name="Zhulin I.B."/>
            <person name="Ekborg N.A."/>
            <person name="Lamed R."/>
            <person name="Richardson P.M."/>
            <person name="Borovok I."/>
            <person name="Hutcheson S."/>
        </authorList>
    </citation>
    <scope>NUCLEOTIDE SEQUENCE [LARGE SCALE GENOMIC DNA]</scope>
    <source>
        <strain evidence="4">2-40 / ATCC 43961 / DSM 17024</strain>
    </source>
</reference>
<dbReference type="GO" id="GO:0042910">
    <property type="term" value="F:xenobiotic transmembrane transporter activity"/>
    <property type="evidence" value="ECO:0007669"/>
    <property type="project" value="TreeGrafter"/>
</dbReference>
<dbReference type="Pfam" id="PF00873">
    <property type="entry name" value="ACR_tran"/>
    <property type="match status" value="1"/>
</dbReference>
<evidence type="ECO:0000256" key="1">
    <source>
        <dbReference type="SAM" id="MobiDB-lite"/>
    </source>
</evidence>
<organism evidence="3 4">
    <name type="scientific">Saccharophagus degradans (strain 2-40 / ATCC 43961 / DSM 17024)</name>
    <dbReference type="NCBI Taxonomy" id="203122"/>
    <lineage>
        <taxon>Bacteria</taxon>
        <taxon>Pseudomonadati</taxon>
        <taxon>Pseudomonadota</taxon>
        <taxon>Gammaproteobacteria</taxon>
        <taxon>Cellvibrionales</taxon>
        <taxon>Cellvibrionaceae</taxon>
        <taxon>Saccharophagus</taxon>
    </lineage>
</organism>
<dbReference type="PANTHER" id="PTHR32063:SF33">
    <property type="entry name" value="RND SUPERFAMILY EFFLUX PUMP PERMEASE COMPONENT"/>
    <property type="match status" value="1"/>
</dbReference>
<dbReference type="OrthoDB" id="5287122at2"/>
<dbReference type="Proteomes" id="UP000001947">
    <property type="component" value="Chromosome"/>
</dbReference>
<accession>Q21G27</accession>
<keyword evidence="2" id="KW-0472">Membrane</keyword>
<dbReference type="GO" id="GO:0005886">
    <property type="term" value="C:plasma membrane"/>
    <property type="evidence" value="ECO:0007669"/>
    <property type="project" value="TreeGrafter"/>
</dbReference>
<dbReference type="InterPro" id="IPR001036">
    <property type="entry name" value="Acrflvin-R"/>
</dbReference>
<feature type="transmembrane region" description="Helical" evidence="2">
    <location>
        <begin position="954"/>
        <end position="979"/>
    </location>
</feature>
<keyword evidence="2" id="KW-1133">Transmembrane helix</keyword>